<comment type="subcellular location">
    <subcellularLocation>
        <location evidence="1">Nucleus</location>
    </subcellularLocation>
</comment>
<evidence type="ECO:0000256" key="7">
    <source>
        <dbReference type="SAM" id="MobiDB-lite"/>
    </source>
</evidence>
<dbReference type="EMBL" id="JACGWJ010000025">
    <property type="protein sequence ID" value="KAL0315800.1"/>
    <property type="molecule type" value="Genomic_DNA"/>
</dbReference>
<dbReference type="GO" id="GO:0005849">
    <property type="term" value="C:mRNA cleavage factor complex"/>
    <property type="evidence" value="ECO:0007669"/>
    <property type="project" value="InterPro"/>
</dbReference>
<name>A0AAW2L9J1_SESRA</name>
<sequence length="578" mass="65028">MDDANAATGNGNSHQTSLGDSSVLDVYPLSCYYFGSRDSVPFKNETVADRVLRKKANYDAYGMRNCVAAVIVVELFKHPHLLLLQVQNSIYKLPGGRLRPGESDIQCLKRKLSSKLSAGEDGRGPEWEIGECLGVWWRPGFETLLYPYLPPNTKRPKECIKLFLVKLPTSRRFIVPKNFRLLAVPLCQLHDNDEFAFAKLLPLLVLERRGDQNSSAVDLDMAQEGSSGDRDHRATPSSTPPPTPPSPETRESPSSSPTLLPFHVETGNTCVNPSPSSTTVVAAAAATAPPPSASVPKVASNNVDSITTPSNFITPEDIANNDVQKVIKDIIAGYYPGAWPCLKKVPQETKDLWFQKFSTYYTWNPMDAFQIRKNFYFRAGKWLREVMGRCRRLKKKTDWMSDEVWAGLQSEWADEKFQAISQVNKTNRMTNVISASTVYQDSFVSFSNHKRKLEESLDHPPSLIEEPEKCCKTKEDNWTCSKTEDAMEKFRRLSDDRNIASQGLPESSSSTSINDQQLWLQNQINEILRENRIMRRDLNLINKQMRQLISLMADKFGIALEKIMSASEDSSSDNNSPS</sequence>
<organism evidence="8">
    <name type="scientific">Sesamum radiatum</name>
    <name type="common">Black benniseed</name>
    <dbReference type="NCBI Taxonomy" id="300843"/>
    <lineage>
        <taxon>Eukaryota</taxon>
        <taxon>Viridiplantae</taxon>
        <taxon>Streptophyta</taxon>
        <taxon>Embryophyta</taxon>
        <taxon>Tracheophyta</taxon>
        <taxon>Spermatophyta</taxon>
        <taxon>Magnoliopsida</taxon>
        <taxon>eudicotyledons</taxon>
        <taxon>Gunneridae</taxon>
        <taxon>Pentapetalae</taxon>
        <taxon>asterids</taxon>
        <taxon>lamiids</taxon>
        <taxon>Lamiales</taxon>
        <taxon>Pedaliaceae</taxon>
        <taxon>Sesamum</taxon>
    </lineage>
</organism>
<comment type="caution">
    <text evidence="8">The sequence shown here is derived from an EMBL/GenBank/DDBJ whole genome shotgun (WGS) entry which is preliminary data.</text>
</comment>
<dbReference type="GO" id="GO:0003729">
    <property type="term" value="F:mRNA binding"/>
    <property type="evidence" value="ECO:0007669"/>
    <property type="project" value="InterPro"/>
</dbReference>
<keyword evidence="5" id="KW-0539">Nucleus</keyword>
<feature type="region of interest" description="Disordered" evidence="7">
    <location>
        <begin position="221"/>
        <end position="276"/>
    </location>
</feature>
<dbReference type="CDD" id="cd18871">
    <property type="entry name" value="NUDIX_Cfim25_Nudt21"/>
    <property type="match status" value="1"/>
</dbReference>
<reference evidence="8" key="1">
    <citation type="submission" date="2020-06" db="EMBL/GenBank/DDBJ databases">
        <authorList>
            <person name="Li T."/>
            <person name="Hu X."/>
            <person name="Zhang T."/>
            <person name="Song X."/>
            <person name="Zhang H."/>
            <person name="Dai N."/>
            <person name="Sheng W."/>
            <person name="Hou X."/>
            <person name="Wei L."/>
        </authorList>
    </citation>
    <scope>NUCLEOTIDE SEQUENCE</scope>
    <source>
        <strain evidence="8">G02</strain>
        <tissue evidence="8">Leaf</tissue>
    </source>
</reference>
<evidence type="ECO:0000256" key="4">
    <source>
        <dbReference type="ARBA" id="ARBA00022884"/>
    </source>
</evidence>
<dbReference type="Gene3D" id="3.90.79.10">
    <property type="entry name" value="Nucleoside Triphosphate Pyrophosphohydrolase"/>
    <property type="match status" value="1"/>
</dbReference>
<comment type="function">
    <text evidence="6">Component of the cleavage factor Im (CFIm) complex that plays a key role in pre-mRNA 3'-processing. Involved in association with CPSF6 or CPSF7 in pre-MRNA 3'-end poly(A) site cleavage and poly(A) addition. NUDT21/CPSF5 binds to cleavage and polyadenylation RNA substrates. The homodimer mediates simultaneous sequence-specific recognition of two 5'-UGUA-3' elements within the pre-mRNA. Binds to, but does not hydrolyze mono- and di-adenosine nucleotides. May have a role in mRNA export.</text>
</comment>
<dbReference type="Pfam" id="PF13869">
    <property type="entry name" value="NUDIX_2"/>
    <property type="match status" value="1"/>
</dbReference>
<evidence type="ECO:0000256" key="1">
    <source>
        <dbReference type="ARBA" id="ARBA00004123"/>
    </source>
</evidence>
<evidence type="ECO:0000256" key="6">
    <source>
        <dbReference type="ARBA" id="ARBA00054854"/>
    </source>
</evidence>
<evidence type="ECO:0000256" key="3">
    <source>
        <dbReference type="ARBA" id="ARBA00022664"/>
    </source>
</evidence>
<keyword evidence="4" id="KW-0694">RNA-binding</keyword>
<dbReference type="InterPro" id="IPR004252">
    <property type="entry name" value="Probable_transposase_24"/>
</dbReference>
<evidence type="ECO:0000313" key="8">
    <source>
        <dbReference type="EMBL" id="KAL0315800.1"/>
    </source>
</evidence>
<feature type="compositionally biased region" description="Low complexity" evidence="7">
    <location>
        <begin position="252"/>
        <end position="261"/>
    </location>
</feature>
<dbReference type="InterPro" id="IPR016706">
    <property type="entry name" value="Cleav_polyA_spec_factor_su5"/>
</dbReference>
<dbReference type="SUPFAM" id="SSF55811">
    <property type="entry name" value="Nudix"/>
    <property type="match status" value="1"/>
</dbReference>
<dbReference type="GO" id="GO:0031124">
    <property type="term" value="P:mRNA 3'-end processing"/>
    <property type="evidence" value="ECO:0007669"/>
    <property type="project" value="InterPro"/>
</dbReference>
<comment type="similarity">
    <text evidence="2">Belongs to the Nudix hydrolase family. CPSF5 subfamily.</text>
</comment>
<accession>A0AAW2L9J1</accession>
<dbReference type="AlphaFoldDB" id="A0AAW2L9J1"/>
<gene>
    <name evidence="8" type="ORF">Sradi_5458200</name>
</gene>
<dbReference type="PANTHER" id="PTHR13047">
    <property type="entry name" value="PRE-MRNA CLEAVAGE FACTOR IM, 25KD SUBUNIT"/>
    <property type="match status" value="1"/>
</dbReference>
<reference evidence="8" key="2">
    <citation type="journal article" date="2024" name="Plant">
        <title>Genomic evolution and insights into agronomic trait innovations of Sesamum species.</title>
        <authorList>
            <person name="Miao H."/>
            <person name="Wang L."/>
            <person name="Qu L."/>
            <person name="Liu H."/>
            <person name="Sun Y."/>
            <person name="Le M."/>
            <person name="Wang Q."/>
            <person name="Wei S."/>
            <person name="Zheng Y."/>
            <person name="Lin W."/>
            <person name="Duan Y."/>
            <person name="Cao H."/>
            <person name="Xiong S."/>
            <person name="Wang X."/>
            <person name="Wei L."/>
            <person name="Li C."/>
            <person name="Ma Q."/>
            <person name="Ju M."/>
            <person name="Zhao R."/>
            <person name="Li G."/>
            <person name="Mu C."/>
            <person name="Tian Q."/>
            <person name="Mei H."/>
            <person name="Zhang T."/>
            <person name="Gao T."/>
            <person name="Zhang H."/>
        </authorList>
    </citation>
    <scope>NUCLEOTIDE SEQUENCE</scope>
    <source>
        <strain evidence="8">G02</strain>
    </source>
</reference>
<dbReference type="InterPro" id="IPR015797">
    <property type="entry name" value="NUDIX_hydrolase-like_dom_sf"/>
</dbReference>
<evidence type="ECO:0000256" key="2">
    <source>
        <dbReference type="ARBA" id="ARBA00009710"/>
    </source>
</evidence>
<keyword evidence="3" id="KW-0507">mRNA processing</keyword>
<dbReference type="FunFam" id="3.90.79.10:FF:000020">
    <property type="entry name" value="Pre-mRNA cleavage factor Im subunit 2"/>
    <property type="match status" value="1"/>
</dbReference>
<protein>
    <submittedName>
        <fullName evidence="8">Pre-cleavage factor Im subunit</fullName>
    </submittedName>
</protein>
<dbReference type="Pfam" id="PF03004">
    <property type="entry name" value="Transposase_24"/>
    <property type="match status" value="1"/>
</dbReference>
<evidence type="ECO:0000256" key="5">
    <source>
        <dbReference type="ARBA" id="ARBA00023242"/>
    </source>
</evidence>
<feature type="compositionally biased region" description="Pro residues" evidence="7">
    <location>
        <begin position="238"/>
        <end position="247"/>
    </location>
</feature>
<proteinExistence type="inferred from homology"/>